<dbReference type="PANTHER" id="PTHR46409">
    <property type="entry name" value="HTH PSQ-TYPE DOMAIN-CONTAINING PROTEIN"/>
    <property type="match status" value="1"/>
</dbReference>
<proteinExistence type="predicted"/>
<sequence>MTKTKISEHWNGKRIKKCRNSKKKEISREREFKVPNLNFRATEYYDCINWFSTGISEPPITKNLSSKEIERNIVSGLILEEATVCFLSHTQAVERTIKIVTEAAMKICGREGRDTFIRAKLQSRKNAEIQF</sequence>
<comment type="caution">
    <text evidence="1">The sequence shown here is derived from an EMBL/GenBank/DDBJ whole genome shotgun (WGS) entry which is preliminary data.</text>
</comment>
<dbReference type="OrthoDB" id="6617942at2759"/>
<dbReference type="AlphaFoldDB" id="A0A4Y2I182"/>
<protein>
    <submittedName>
        <fullName evidence="1">Uncharacterized protein</fullName>
    </submittedName>
</protein>
<organism evidence="1 2">
    <name type="scientific">Araneus ventricosus</name>
    <name type="common">Orbweaver spider</name>
    <name type="synonym">Epeira ventricosa</name>
    <dbReference type="NCBI Taxonomy" id="182803"/>
    <lineage>
        <taxon>Eukaryota</taxon>
        <taxon>Metazoa</taxon>
        <taxon>Ecdysozoa</taxon>
        <taxon>Arthropoda</taxon>
        <taxon>Chelicerata</taxon>
        <taxon>Arachnida</taxon>
        <taxon>Araneae</taxon>
        <taxon>Araneomorphae</taxon>
        <taxon>Entelegynae</taxon>
        <taxon>Araneoidea</taxon>
        <taxon>Araneidae</taxon>
        <taxon>Araneus</taxon>
    </lineage>
</organism>
<dbReference type="EMBL" id="BGPR01002309">
    <property type="protein sequence ID" value="GBM71383.1"/>
    <property type="molecule type" value="Genomic_DNA"/>
</dbReference>
<evidence type="ECO:0000313" key="1">
    <source>
        <dbReference type="EMBL" id="GBM71383.1"/>
    </source>
</evidence>
<evidence type="ECO:0000313" key="2">
    <source>
        <dbReference type="Proteomes" id="UP000499080"/>
    </source>
</evidence>
<dbReference type="Proteomes" id="UP000499080">
    <property type="component" value="Unassembled WGS sequence"/>
</dbReference>
<name>A0A4Y2I182_ARAVE</name>
<gene>
    <name evidence="1" type="ORF">AVEN_248585_1</name>
</gene>
<dbReference type="PANTHER" id="PTHR46409:SF1">
    <property type="entry name" value="HTH PSQ-TYPE DOMAIN-CONTAINING PROTEIN"/>
    <property type="match status" value="1"/>
</dbReference>
<reference evidence="1 2" key="1">
    <citation type="journal article" date="2019" name="Sci. Rep.">
        <title>Orb-weaving spider Araneus ventricosus genome elucidates the spidroin gene catalogue.</title>
        <authorList>
            <person name="Kono N."/>
            <person name="Nakamura H."/>
            <person name="Ohtoshi R."/>
            <person name="Moran D.A.P."/>
            <person name="Shinohara A."/>
            <person name="Yoshida Y."/>
            <person name="Fujiwara M."/>
            <person name="Mori M."/>
            <person name="Tomita M."/>
            <person name="Arakawa K."/>
        </authorList>
    </citation>
    <scope>NUCLEOTIDE SEQUENCE [LARGE SCALE GENOMIC DNA]</scope>
</reference>
<keyword evidence="2" id="KW-1185">Reference proteome</keyword>
<accession>A0A4Y2I182</accession>